<keyword evidence="3" id="KW-1185">Reference proteome</keyword>
<feature type="domain" description="HTH araC/xylS-type" evidence="1">
    <location>
        <begin position="184"/>
        <end position="283"/>
    </location>
</feature>
<dbReference type="EMBL" id="LQQO01000014">
    <property type="protein sequence ID" value="KZE14984.1"/>
    <property type="molecule type" value="Genomic_DNA"/>
</dbReference>
<evidence type="ECO:0000259" key="1">
    <source>
        <dbReference type="PROSITE" id="PS01124"/>
    </source>
</evidence>
<dbReference type="Pfam" id="PF12833">
    <property type="entry name" value="HTH_18"/>
    <property type="match status" value="1"/>
</dbReference>
<dbReference type="InterPro" id="IPR018060">
    <property type="entry name" value="HTH_AraC"/>
</dbReference>
<dbReference type="RefSeq" id="WP_066689917.1">
    <property type="nucleotide sequence ID" value="NZ_CP117025.1"/>
</dbReference>
<comment type="caution">
    <text evidence="2">The sequence shown here is derived from an EMBL/GenBank/DDBJ whole genome shotgun (WGS) entry which is preliminary data.</text>
</comment>
<evidence type="ECO:0000313" key="2">
    <source>
        <dbReference type="EMBL" id="KZE14984.1"/>
    </source>
</evidence>
<sequence>MDVQDITGGTETPGIPPSLFDMRPGMAIRYDAPDPRLADYVTGYHLYAASGPGAMGLENWFLPGTANVRVTLNAGPIAVSIGRFRSDPLPQASLFGPTSHAIHTVTNGGAMIGFGISALGWSRFFDGPADRYADRIEPLSAAARPGFADRLVTLLSAVRDEHGVKPALDRFLLAELGPRVADEDQIRSIARMVTDDRPNAVADTAAEWGLSPERLRRLCKRHFGFVPKTLLIRARFLRSLVPLIEAKGDLDYSRIDPGYVSASHFLRDAHAVLGTTPRRFLHAQTEFLVASLRARAAVLGSATQALHRL</sequence>
<name>A0ABR5YCD1_9SPHN</name>
<organism evidence="2 3">
    <name type="scientific">Sphingomonas hankookensis</name>
    <dbReference type="NCBI Taxonomy" id="563996"/>
    <lineage>
        <taxon>Bacteria</taxon>
        <taxon>Pseudomonadati</taxon>
        <taxon>Pseudomonadota</taxon>
        <taxon>Alphaproteobacteria</taxon>
        <taxon>Sphingomonadales</taxon>
        <taxon>Sphingomonadaceae</taxon>
        <taxon>Sphingomonas</taxon>
    </lineage>
</organism>
<gene>
    <name evidence="2" type="ORF">AVT10_14090</name>
</gene>
<protein>
    <recommendedName>
        <fullName evidence="1">HTH araC/xylS-type domain-containing protein</fullName>
    </recommendedName>
</protein>
<dbReference type="Gene3D" id="1.10.10.60">
    <property type="entry name" value="Homeodomain-like"/>
    <property type="match status" value="1"/>
</dbReference>
<proteinExistence type="predicted"/>
<dbReference type="Proteomes" id="UP000076609">
    <property type="component" value="Unassembled WGS sequence"/>
</dbReference>
<evidence type="ECO:0000313" key="3">
    <source>
        <dbReference type="Proteomes" id="UP000076609"/>
    </source>
</evidence>
<dbReference type="SMART" id="SM00342">
    <property type="entry name" value="HTH_ARAC"/>
    <property type="match status" value="1"/>
</dbReference>
<reference evidence="3" key="1">
    <citation type="submission" date="2016-01" db="EMBL/GenBank/DDBJ databases">
        <title>Draft genome of Chromobacterium sp. F49.</title>
        <authorList>
            <person name="Hong K.W."/>
        </authorList>
    </citation>
    <scope>NUCLEOTIDE SEQUENCE [LARGE SCALE GENOMIC DNA]</scope>
    <source>
        <strain evidence="3">CN3</strain>
    </source>
</reference>
<dbReference type="PROSITE" id="PS01124">
    <property type="entry name" value="HTH_ARAC_FAMILY_2"/>
    <property type="match status" value="1"/>
</dbReference>
<accession>A0ABR5YCD1</accession>